<dbReference type="InterPro" id="IPR006143">
    <property type="entry name" value="RND_pump_MFP"/>
</dbReference>
<name>A0ABY7TGX5_9SPHN</name>
<evidence type="ECO:0000313" key="9">
    <source>
        <dbReference type="Proteomes" id="UP001220395"/>
    </source>
</evidence>
<dbReference type="Pfam" id="PF25954">
    <property type="entry name" value="Beta-barrel_RND_2"/>
    <property type="match status" value="1"/>
</dbReference>
<comment type="similarity">
    <text evidence="2">Belongs to the membrane fusion protein (MFP) (TC 8.A.1) family.</text>
</comment>
<feature type="transmembrane region" description="Helical" evidence="4">
    <location>
        <begin position="21"/>
        <end position="39"/>
    </location>
</feature>
<reference evidence="8 9" key="1">
    <citation type="submission" date="2023-02" db="EMBL/GenBank/DDBJ databases">
        <title>Genome sequence of Sphingomonas naphthae.</title>
        <authorList>
            <person name="Kim S."/>
            <person name="Heo J."/>
            <person name="Kwon S.-W."/>
        </authorList>
    </citation>
    <scope>NUCLEOTIDE SEQUENCE [LARGE SCALE GENOMIC DNA]</scope>
    <source>
        <strain evidence="8 9">KACC 18716</strain>
    </source>
</reference>
<keyword evidence="4" id="KW-1133">Transmembrane helix</keyword>
<feature type="domain" description="CusB-like beta-barrel" evidence="6">
    <location>
        <begin position="235"/>
        <end position="306"/>
    </location>
</feature>
<evidence type="ECO:0000259" key="5">
    <source>
        <dbReference type="Pfam" id="PF25917"/>
    </source>
</evidence>
<dbReference type="NCBIfam" id="TIGR01730">
    <property type="entry name" value="RND_mfp"/>
    <property type="match status" value="1"/>
</dbReference>
<gene>
    <name evidence="8" type="ORF">PQ455_12185</name>
</gene>
<dbReference type="PANTHER" id="PTHR30469:SF37">
    <property type="entry name" value="RAGD PROTEIN"/>
    <property type="match status" value="1"/>
</dbReference>
<evidence type="ECO:0000259" key="6">
    <source>
        <dbReference type="Pfam" id="PF25954"/>
    </source>
</evidence>
<accession>A0ABY7TGX5</accession>
<evidence type="ECO:0000256" key="2">
    <source>
        <dbReference type="ARBA" id="ARBA00009477"/>
    </source>
</evidence>
<organism evidence="8 9">
    <name type="scientific">Sphingomonas naphthae</name>
    <dbReference type="NCBI Taxonomy" id="1813468"/>
    <lineage>
        <taxon>Bacteria</taxon>
        <taxon>Pseudomonadati</taxon>
        <taxon>Pseudomonadota</taxon>
        <taxon>Alphaproteobacteria</taxon>
        <taxon>Sphingomonadales</taxon>
        <taxon>Sphingomonadaceae</taxon>
        <taxon>Sphingomonas</taxon>
    </lineage>
</organism>
<evidence type="ECO:0000256" key="3">
    <source>
        <dbReference type="ARBA" id="ARBA00022448"/>
    </source>
</evidence>
<comment type="subcellular location">
    <subcellularLocation>
        <location evidence="1">Cell envelope</location>
    </subcellularLocation>
</comment>
<dbReference type="RefSeq" id="WP_273686354.1">
    <property type="nucleotide sequence ID" value="NZ_CP117411.1"/>
</dbReference>
<evidence type="ECO:0000313" key="8">
    <source>
        <dbReference type="EMBL" id="WCT72394.1"/>
    </source>
</evidence>
<dbReference type="InterPro" id="IPR058625">
    <property type="entry name" value="MdtA-like_BSH"/>
</dbReference>
<keyword evidence="9" id="KW-1185">Reference proteome</keyword>
<dbReference type="PANTHER" id="PTHR30469">
    <property type="entry name" value="MULTIDRUG RESISTANCE PROTEIN MDTA"/>
    <property type="match status" value="1"/>
</dbReference>
<dbReference type="SUPFAM" id="SSF111369">
    <property type="entry name" value="HlyD-like secretion proteins"/>
    <property type="match status" value="1"/>
</dbReference>
<dbReference type="Pfam" id="PF25917">
    <property type="entry name" value="BSH_RND"/>
    <property type="match status" value="1"/>
</dbReference>
<dbReference type="Proteomes" id="UP001220395">
    <property type="component" value="Chromosome"/>
</dbReference>
<protein>
    <submittedName>
        <fullName evidence="8">Efflux RND transporter periplasmic adaptor subunit</fullName>
    </submittedName>
</protein>
<evidence type="ECO:0000256" key="1">
    <source>
        <dbReference type="ARBA" id="ARBA00004196"/>
    </source>
</evidence>
<feature type="domain" description="Multidrug resistance protein MdtA-like barrel-sandwich hybrid" evidence="5">
    <location>
        <begin position="84"/>
        <end position="221"/>
    </location>
</feature>
<evidence type="ECO:0000259" key="7">
    <source>
        <dbReference type="Pfam" id="PF25967"/>
    </source>
</evidence>
<dbReference type="InterPro" id="IPR058627">
    <property type="entry name" value="MdtA-like_C"/>
</dbReference>
<keyword evidence="3" id="KW-0813">Transport</keyword>
<dbReference type="Pfam" id="PF25967">
    <property type="entry name" value="RND-MFP_C"/>
    <property type="match status" value="1"/>
</dbReference>
<dbReference type="Gene3D" id="2.40.30.170">
    <property type="match status" value="1"/>
</dbReference>
<proteinExistence type="inferred from homology"/>
<evidence type="ECO:0000256" key="4">
    <source>
        <dbReference type="SAM" id="Phobius"/>
    </source>
</evidence>
<dbReference type="InterPro" id="IPR058792">
    <property type="entry name" value="Beta-barrel_RND_2"/>
</dbReference>
<sequence>MSEDFTISPPDAAQVRKLKRFGIGAAVVALAVVGVGIATRSHADSNLDAQARDLATTTVTVVRPDATAADAPLVLPGAVQAFNSAAIYARTNGYIRRWLADIGDEVKGGQALAILDAPDLDQQLAQAKADYQTTVAQQDLARTTAERWATLLKSDAVSRQESDEKAGDYKARVAVANASLANVKRLQALKGFTQLTAPFAGTVTSRSAQIGALVVAGNAAAQPLFTVSDVHRVRIYVRVPQNYSSQVKVGMHVAMTFPEYPGRTFDAVMTRSAGAVDNASGAVLVELQAPNPAGELKPGAFAQVKFPLNSPQGMMRLPASTLVFTSSGTNVAVVDAQGRVRMKPITIARDLGNQIEVSSGVSANDRIIDTPPDAIQTGDVVKVSAPRAAAAKAGADAKG</sequence>
<dbReference type="EMBL" id="CP117411">
    <property type="protein sequence ID" value="WCT72394.1"/>
    <property type="molecule type" value="Genomic_DNA"/>
</dbReference>
<dbReference type="Gene3D" id="2.40.420.20">
    <property type="match status" value="1"/>
</dbReference>
<dbReference type="Gene3D" id="2.40.50.100">
    <property type="match status" value="1"/>
</dbReference>
<feature type="domain" description="Multidrug resistance protein MdtA-like C-terminal permuted SH3" evidence="7">
    <location>
        <begin position="324"/>
        <end position="368"/>
    </location>
</feature>
<keyword evidence="4" id="KW-0472">Membrane</keyword>
<dbReference type="Gene3D" id="1.10.287.470">
    <property type="entry name" value="Helix hairpin bin"/>
    <property type="match status" value="1"/>
</dbReference>
<keyword evidence="4" id="KW-0812">Transmembrane</keyword>